<keyword evidence="6" id="KW-0472">Membrane</keyword>
<evidence type="ECO:0000256" key="5">
    <source>
        <dbReference type="ARBA" id="ARBA00022989"/>
    </source>
</evidence>
<dbReference type="STRING" id="196109.A0A136J0H4"/>
<evidence type="ECO:0000256" key="2">
    <source>
        <dbReference type="ARBA" id="ARBA00006462"/>
    </source>
</evidence>
<evidence type="ECO:0000313" key="8">
    <source>
        <dbReference type="Proteomes" id="UP000070501"/>
    </source>
</evidence>
<dbReference type="InterPro" id="IPR026050">
    <property type="entry name" value="C1GALT1/C1GALT1_chp1"/>
</dbReference>
<evidence type="ECO:0000256" key="6">
    <source>
        <dbReference type="ARBA" id="ARBA00023136"/>
    </source>
</evidence>
<dbReference type="PANTHER" id="PTHR23033:SF47">
    <property type="entry name" value="APPLE DOMAIN-CONTAINING PROTEIN-RELATED"/>
    <property type="match status" value="1"/>
</dbReference>
<dbReference type="Proteomes" id="UP000070501">
    <property type="component" value="Unassembled WGS sequence"/>
</dbReference>
<dbReference type="InParanoid" id="A0A136J0H4"/>
<dbReference type="OrthoDB" id="414175at2759"/>
<dbReference type="GO" id="GO:0016020">
    <property type="term" value="C:membrane"/>
    <property type="evidence" value="ECO:0007669"/>
    <property type="project" value="UniProtKB-SubCell"/>
</dbReference>
<gene>
    <name evidence="7" type="ORF">Micbo1qcDRAFT_120000</name>
</gene>
<keyword evidence="8" id="KW-1185">Reference proteome</keyword>
<dbReference type="AlphaFoldDB" id="A0A136J0H4"/>
<reference evidence="8" key="1">
    <citation type="submission" date="2016-02" db="EMBL/GenBank/DDBJ databases">
        <title>Draft genome sequence of Microdochium bolleyi, a fungal endophyte of beachgrass.</title>
        <authorList>
            <consortium name="DOE Joint Genome Institute"/>
            <person name="David A.S."/>
            <person name="May G."/>
            <person name="Haridas S."/>
            <person name="Lim J."/>
            <person name="Wang M."/>
            <person name="Labutti K."/>
            <person name="Lipzen A."/>
            <person name="Barry K."/>
            <person name="Grigoriev I.V."/>
        </authorList>
    </citation>
    <scope>NUCLEOTIDE SEQUENCE [LARGE SCALE GENOMIC DNA]</scope>
    <source>
        <strain evidence="8">J235TASD1</strain>
    </source>
</reference>
<evidence type="ECO:0000256" key="1">
    <source>
        <dbReference type="ARBA" id="ARBA00004606"/>
    </source>
</evidence>
<name>A0A136J0H4_9PEZI</name>
<sequence>MSSSRLPLRIAAFIFAVFVLHQVYSFHDKWSAVSVNFLPALGREATEIPCSALRGLDDILVVLKSGANEAPIKIPHHFNTTLRCVKHHVIYSDLAEVIDGHQVLNVLDEVDPTIVAQHPDFEYYQRLQQHGREGFSPEEQAQWAAAQNTQGGRDSPGWRLDKWKFLPMADKALRHDPNAKWYFFIEADTHVIWETVLPWLAQIDPSKPWYLGQQMMIGDVVFAYGGSGFVISNSALRTVVKHRNADLKHYDDFTGKHWAGDCILGKTLNDAGVPLTWAFPTLQSEAPPNLDFASLFGGPTRKPWCYFAGTYHHVTLEEAAELARFEQEWRKQNTRPFRHGDLFKYAIRPNLKSERADWDNVSDEADDEAKTVDVCRTACTVKPECLQWSFVDGKCKTAKAVRLGYTTKKPQGSSTSTNGAGGQPAAVSGWMLDRIDNFIKTMDMSCATEKAWALP</sequence>
<dbReference type="Gene3D" id="3.90.550.50">
    <property type="match status" value="1"/>
</dbReference>
<evidence type="ECO:0000313" key="7">
    <source>
        <dbReference type="EMBL" id="KXJ90730.1"/>
    </source>
</evidence>
<dbReference type="EMBL" id="KQ964252">
    <property type="protein sequence ID" value="KXJ90730.1"/>
    <property type="molecule type" value="Genomic_DNA"/>
</dbReference>
<accession>A0A136J0H4</accession>
<dbReference type="PANTHER" id="PTHR23033">
    <property type="entry name" value="BETA1,3-GALACTOSYLTRANSFERASE"/>
    <property type="match status" value="1"/>
</dbReference>
<organism evidence="7 8">
    <name type="scientific">Microdochium bolleyi</name>
    <dbReference type="NCBI Taxonomy" id="196109"/>
    <lineage>
        <taxon>Eukaryota</taxon>
        <taxon>Fungi</taxon>
        <taxon>Dikarya</taxon>
        <taxon>Ascomycota</taxon>
        <taxon>Pezizomycotina</taxon>
        <taxon>Sordariomycetes</taxon>
        <taxon>Xylariomycetidae</taxon>
        <taxon>Xylariales</taxon>
        <taxon>Microdochiaceae</taxon>
        <taxon>Microdochium</taxon>
    </lineage>
</organism>
<comment type="similarity">
    <text evidence="2">Belongs to the glycosyltransferase 31 family. Beta3-Gal-T subfamily.</text>
</comment>
<keyword evidence="4" id="KW-0735">Signal-anchor</keyword>
<proteinExistence type="inferred from homology"/>
<evidence type="ECO:0008006" key="9">
    <source>
        <dbReference type="Google" id="ProtNLM"/>
    </source>
</evidence>
<evidence type="ECO:0000256" key="3">
    <source>
        <dbReference type="ARBA" id="ARBA00022692"/>
    </source>
</evidence>
<keyword evidence="5" id="KW-1133">Transmembrane helix</keyword>
<protein>
    <recommendedName>
        <fullName evidence="9">Glycosyltransferase family 31 protein</fullName>
    </recommendedName>
</protein>
<evidence type="ECO:0000256" key="4">
    <source>
        <dbReference type="ARBA" id="ARBA00022968"/>
    </source>
</evidence>
<comment type="subcellular location">
    <subcellularLocation>
        <location evidence="1">Membrane</location>
        <topology evidence="1">Single-pass type II membrane protein</topology>
    </subcellularLocation>
</comment>
<dbReference type="Gene3D" id="3.50.4.10">
    <property type="entry name" value="Hepatocyte Growth Factor"/>
    <property type="match status" value="1"/>
</dbReference>
<keyword evidence="3" id="KW-0812">Transmembrane</keyword>